<accession>A0A3N0HXV9</accession>
<sequence length="171" mass="19037">MNFEELLFQRRSIRKYTKEDMNPDTLQKILQAGLLAPSSRNKKPCQFYVIQDKDILKQLSTIKPSGTFIGDANAAIIVMADASLSDVWIEDCSIAMSYMQLMATALQVGSCWVQMRKRTNALGKDAEEVVKEIVGAPQTYRLVGILSLGLPAQILPPHTIDDVDASKIHKI</sequence>
<dbReference type="SUPFAM" id="SSF55469">
    <property type="entry name" value="FMN-dependent nitroreductase-like"/>
    <property type="match status" value="1"/>
</dbReference>
<name>A0A3N0HXV9_9FIRM</name>
<evidence type="ECO:0000256" key="3">
    <source>
        <dbReference type="ARBA" id="ARBA00022630"/>
    </source>
</evidence>
<feature type="domain" description="Nitroreductase" evidence="6">
    <location>
        <begin position="68"/>
        <end position="149"/>
    </location>
</feature>
<evidence type="ECO:0000256" key="5">
    <source>
        <dbReference type="ARBA" id="ARBA00023002"/>
    </source>
</evidence>
<dbReference type="InterPro" id="IPR029479">
    <property type="entry name" value="Nitroreductase"/>
</dbReference>
<comment type="caution">
    <text evidence="7">The sequence shown here is derived from an EMBL/GenBank/DDBJ whole genome shotgun (WGS) entry which is preliminary data.</text>
</comment>
<dbReference type="Gene3D" id="3.40.109.10">
    <property type="entry name" value="NADH Oxidase"/>
    <property type="match status" value="1"/>
</dbReference>
<keyword evidence="8" id="KW-1185">Reference proteome</keyword>
<reference evidence="7 8" key="1">
    <citation type="submission" date="2018-11" db="EMBL/GenBank/DDBJ databases">
        <title>Clostridium sp. nov., a member of the family Erysipelotrichaceae isolated from pig faeces.</title>
        <authorList>
            <person name="Chang Y.-H."/>
        </authorList>
    </citation>
    <scope>NUCLEOTIDE SEQUENCE [LARGE SCALE GENOMIC DNA]</scope>
    <source>
        <strain evidence="7 8">YH-panp20</strain>
    </source>
</reference>
<evidence type="ECO:0000313" key="7">
    <source>
        <dbReference type="EMBL" id="RNM29605.1"/>
    </source>
</evidence>
<dbReference type="InterPro" id="IPR000415">
    <property type="entry name" value="Nitroreductase-like"/>
</dbReference>
<gene>
    <name evidence="7" type="ORF">EDX97_08165</name>
</gene>
<dbReference type="GO" id="GO:0016491">
    <property type="term" value="F:oxidoreductase activity"/>
    <property type="evidence" value="ECO:0007669"/>
    <property type="project" value="UniProtKB-KW"/>
</dbReference>
<dbReference type="AlphaFoldDB" id="A0A3N0HXV9"/>
<dbReference type="Proteomes" id="UP000276568">
    <property type="component" value="Unassembled WGS sequence"/>
</dbReference>
<keyword evidence="5" id="KW-0560">Oxidoreductase</keyword>
<evidence type="ECO:0000256" key="1">
    <source>
        <dbReference type="ARBA" id="ARBA00001917"/>
    </source>
</evidence>
<proteinExistence type="inferred from homology"/>
<dbReference type="CDD" id="cd02151">
    <property type="entry name" value="nitroreductase"/>
    <property type="match status" value="1"/>
</dbReference>
<dbReference type="RefSeq" id="WP_128520680.1">
    <property type="nucleotide sequence ID" value="NZ_RJQC01000003.1"/>
</dbReference>
<evidence type="ECO:0000313" key="8">
    <source>
        <dbReference type="Proteomes" id="UP000276568"/>
    </source>
</evidence>
<dbReference type="PANTHER" id="PTHR43673">
    <property type="entry name" value="NAD(P)H NITROREDUCTASE YDGI-RELATED"/>
    <property type="match status" value="1"/>
</dbReference>
<keyword evidence="3" id="KW-0285">Flavoprotein</keyword>
<evidence type="ECO:0000256" key="4">
    <source>
        <dbReference type="ARBA" id="ARBA00022643"/>
    </source>
</evidence>
<dbReference type="Pfam" id="PF00881">
    <property type="entry name" value="Nitroreductase"/>
    <property type="match status" value="2"/>
</dbReference>
<evidence type="ECO:0000259" key="6">
    <source>
        <dbReference type="Pfam" id="PF00881"/>
    </source>
</evidence>
<comment type="cofactor">
    <cofactor evidence="1">
        <name>FMN</name>
        <dbReference type="ChEBI" id="CHEBI:58210"/>
    </cofactor>
</comment>
<keyword evidence="4" id="KW-0288">FMN</keyword>
<comment type="similarity">
    <text evidence="2">Belongs to the nitroreductase family.</text>
</comment>
<organism evidence="7 8">
    <name type="scientific">Absicoccus porci</name>
    <dbReference type="NCBI Taxonomy" id="2486576"/>
    <lineage>
        <taxon>Bacteria</taxon>
        <taxon>Bacillati</taxon>
        <taxon>Bacillota</taxon>
        <taxon>Erysipelotrichia</taxon>
        <taxon>Erysipelotrichales</taxon>
        <taxon>Erysipelotrichaceae</taxon>
        <taxon>Absicoccus</taxon>
    </lineage>
</organism>
<dbReference type="OrthoDB" id="9783470at2"/>
<protein>
    <submittedName>
        <fullName evidence="7">Nitroreductase</fullName>
    </submittedName>
</protein>
<feature type="domain" description="Nitroreductase" evidence="6">
    <location>
        <begin position="9"/>
        <end position="60"/>
    </location>
</feature>
<dbReference type="PANTHER" id="PTHR43673:SF2">
    <property type="entry name" value="NITROREDUCTASE"/>
    <property type="match status" value="1"/>
</dbReference>
<evidence type="ECO:0000256" key="2">
    <source>
        <dbReference type="ARBA" id="ARBA00007118"/>
    </source>
</evidence>
<dbReference type="EMBL" id="RJQC01000003">
    <property type="protein sequence ID" value="RNM29605.1"/>
    <property type="molecule type" value="Genomic_DNA"/>
</dbReference>